<feature type="domain" description="ABC3 transporter permease C-terminal" evidence="7">
    <location>
        <begin position="291"/>
        <end position="407"/>
    </location>
</feature>
<reference evidence="10" key="1">
    <citation type="submission" date="2016-10" db="EMBL/GenBank/DDBJ databases">
        <authorList>
            <person name="Varghese N."/>
            <person name="Submissions S."/>
        </authorList>
    </citation>
    <scope>NUCLEOTIDE SEQUENCE [LARGE SCALE GENOMIC DNA]</scope>
    <source>
        <strain evidence="10">DSM 11578</strain>
    </source>
</reference>
<dbReference type="RefSeq" id="WP_091716002.1">
    <property type="nucleotide sequence ID" value="NZ_FOSH01000023.1"/>
</dbReference>
<keyword evidence="4 6" id="KW-1133">Transmembrane helix</keyword>
<feature type="transmembrane region" description="Helical" evidence="6">
    <location>
        <begin position="15"/>
        <end position="34"/>
    </location>
</feature>
<organism evidence="9 10">
    <name type="scientific">Methylophaga sulfidovorans</name>
    <dbReference type="NCBI Taxonomy" id="45496"/>
    <lineage>
        <taxon>Bacteria</taxon>
        <taxon>Pseudomonadati</taxon>
        <taxon>Pseudomonadota</taxon>
        <taxon>Gammaproteobacteria</taxon>
        <taxon>Thiotrichales</taxon>
        <taxon>Piscirickettsiaceae</taxon>
        <taxon>Methylophaga</taxon>
    </lineage>
</organism>
<dbReference type="PANTHER" id="PTHR43738:SF2">
    <property type="entry name" value="ABC TRANSPORTER PERMEASE"/>
    <property type="match status" value="1"/>
</dbReference>
<evidence type="ECO:0000256" key="3">
    <source>
        <dbReference type="ARBA" id="ARBA00022692"/>
    </source>
</evidence>
<sequence length="417" mass="45787">MFFRLATQSLWHRKGSVIVAFLAITISVFILLAVEHIRHQVKQNFSSTISGVDLIVGARTGDINLLLYSVFRIGDATQNIDWQSYQNISQQKGVAWSVPISLGDSHKGYRVVGTSKEYFTYFKYGQRQVLHFAQGHVFEGVFDVVVGAEVAKQLGYKLGSKIILAHGTAQTSFSMHDDTPFTVVGILSPTGTPVDRSVFISLGAMEAIHLNWKNGIRLPGKTVKLDELTEQYLQPKTITAFMLGLKNKITTFHLQREINNYQPEALSAIIPGVTLSRLWQMLSSVEMALSLISLMVLLAALLGLAAMLLSSIRERLREIAVLRALGMGPWRILLLIELEAVLITGAAVVSAFLLLMLIINGWGDAILANYGIAVSGNLFTLSNLYLCLGVFASGVVIALIPAITAYTRALHSRLTEN</sequence>
<dbReference type="Pfam" id="PF02687">
    <property type="entry name" value="FtsX"/>
    <property type="match status" value="1"/>
</dbReference>
<dbReference type="STRING" id="45496.SAMN04488079_1235"/>
<dbReference type="InterPro" id="IPR003838">
    <property type="entry name" value="ABC3_permease_C"/>
</dbReference>
<evidence type="ECO:0000256" key="1">
    <source>
        <dbReference type="ARBA" id="ARBA00004651"/>
    </source>
</evidence>
<feature type="transmembrane region" description="Helical" evidence="6">
    <location>
        <begin position="330"/>
        <end position="363"/>
    </location>
</feature>
<feature type="transmembrane region" description="Helical" evidence="6">
    <location>
        <begin position="383"/>
        <end position="406"/>
    </location>
</feature>
<keyword evidence="3 6" id="KW-0812">Transmembrane</keyword>
<keyword evidence="10" id="KW-1185">Reference proteome</keyword>
<name>A0A1I4C0I9_9GAMM</name>
<keyword evidence="2" id="KW-1003">Cell membrane</keyword>
<dbReference type="InterPro" id="IPR025857">
    <property type="entry name" value="MacB_PCD"/>
</dbReference>
<protein>
    <submittedName>
        <fullName evidence="9">Putative ABC transport system permease protein</fullName>
    </submittedName>
</protein>
<evidence type="ECO:0000256" key="2">
    <source>
        <dbReference type="ARBA" id="ARBA00022475"/>
    </source>
</evidence>
<evidence type="ECO:0000259" key="8">
    <source>
        <dbReference type="Pfam" id="PF12704"/>
    </source>
</evidence>
<keyword evidence="5 6" id="KW-0472">Membrane</keyword>
<feature type="transmembrane region" description="Helical" evidence="6">
    <location>
        <begin position="288"/>
        <end position="309"/>
    </location>
</feature>
<evidence type="ECO:0000256" key="4">
    <source>
        <dbReference type="ARBA" id="ARBA00022989"/>
    </source>
</evidence>
<evidence type="ECO:0000313" key="10">
    <source>
        <dbReference type="Proteomes" id="UP000198924"/>
    </source>
</evidence>
<gene>
    <name evidence="9" type="ORF">SAMN04488079_1235</name>
</gene>
<dbReference type="AlphaFoldDB" id="A0A1I4C0I9"/>
<proteinExistence type="predicted"/>
<dbReference type="OrthoDB" id="9784014at2"/>
<dbReference type="PANTHER" id="PTHR43738">
    <property type="entry name" value="ABC TRANSPORTER, MEMBRANE PROTEIN"/>
    <property type="match status" value="1"/>
</dbReference>
<dbReference type="InterPro" id="IPR051125">
    <property type="entry name" value="ABC-4/HrtB_transporter"/>
</dbReference>
<dbReference type="Proteomes" id="UP000198924">
    <property type="component" value="Unassembled WGS sequence"/>
</dbReference>
<evidence type="ECO:0000256" key="6">
    <source>
        <dbReference type="SAM" id="Phobius"/>
    </source>
</evidence>
<dbReference type="Pfam" id="PF12704">
    <property type="entry name" value="MacB_PCD"/>
    <property type="match status" value="1"/>
</dbReference>
<feature type="domain" description="MacB-like periplasmic core" evidence="8">
    <location>
        <begin position="20"/>
        <end position="208"/>
    </location>
</feature>
<evidence type="ECO:0000313" key="9">
    <source>
        <dbReference type="EMBL" id="SFK74283.1"/>
    </source>
</evidence>
<accession>A0A1I4C0I9</accession>
<dbReference type="EMBL" id="FOSH01000023">
    <property type="protein sequence ID" value="SFK74283.1"/>
    <property type="molecule type" value="Genomic_DNA"/>
</dbReference>
<evidence type="ECO:0000259" key="7">
    <source>
        <dbReference type="Pfam" id="PF02687"/>
    </source>
</evidence>
<comment type="subcellular location">
    <subcellularLocation>
        <location evidence="1">Cell membrane</location>
        <topology evidence="1">Multi-pass membrane protein</topology>
    </subcellularLocation>
</comment>
<evidence type="ECO:0000256" key="5">
    <source>
        <dbReference type="ARBA" id="ARBA00023136"/>
    </source>
</evidence>
<dbReference type="GO" id="GO:0005886">
    <property type="term" value="C:plasma membrane"/>
    <property type="evidence" value="ECO:0007669"/>
    <property type="project" value="UniProtKB-SubCell"/>
</dbReference>